<evidence type="ECO:0000256" key="6">
    <source>
        <dbReference type="ARBA" id="ARBA00023170"/>
    </source>
</evidence>
<dbReference type="InterPro" id="IPR017452">
    <property type="entry name" value="GPCR_Rhodpsn_7TM"/>
</dbReference>
<gene>
    <name evidence="11" type="ORF">NP493_926g02051</name>
</gene>
<dbReference type="PRINTS" id="PR00237">
    <property type="entry name" value="GPCRRHODOPSN"/>
</dbReference>
<evidence type="ECO:0000256" key="9">
    <source>
        <dbReference type="SAM" id="Phobius"/>
    </source>
</evidence>
<comment type="similarity">
    <text evidence="8">Belongs to the G-protein coupled receptor 1 family.</text>
</comment>
<dbReference type="Pfam" id="PF00001">
    <property type="entry name" value="7tm_1"/>
    <property type="match status" value="1"/>
</dbReference>
<accession>A0AAD9NJZ7</accession>
<feature type="transmembrane region" description="Helical" evidence="9">
    <location>
        <begin position="20"/>
        <end position="40"/>
    </location>
</feature>
<dbReference type="PROSITE" id="PS50262">
    <property type="entry name" value="G_PROTEIN_RECEP_F1_2"/>
    <property type="match status" value="1"/>
</dbReference>
<dbReference type="PROSITE" id="PS00237">
    <property type="entry name" value="G_PROTEIN_RECEP_F1_1"/>
    <property type="match status" value="1"/>
</dbReference>
<evidence type="ECO:0000256" key="5">
    <source>
        <dbReference type="ARBA" id="ARBA00023136"/>
    </source>
</evidence>
<feature type="transmembrane region" description="Helical" evidence="9">
    <location>
        <begin position="61"/>
        <end position="81"/>
    </location>
</feature>
<keyword evidence="12" id="KW-1185">Reference proteome</keyword>
<feature type="domain" description="G-protein coupled receptors family 1 profile" evidence="10">
    <location>
        <begin position="1"/>
        <end position="254"/>
    </location>
</feature>
<keyword evidence="7 8" id="KW-0807">Transducer</keyword>
<dbReference type="AlphaFoldDB" id="A0AAD9NJZ7"/>
<keyword evidence="6 8" id="KW-0675">Receptor</keyword>
<organism evidence="11 12">
    <name type="scientific">Ridgeia piscesae</name>
    <name type="common">Tubeworm</name>
    <dbReference type="NCBI Taxonomy" id="27915"/>
    <lineage>
        <taxon>Eukaryota</taxon>
        <taxon>Metazoa</taxon>
        <taxon>Spiralia</taxon>
        <taxon>Lophotrochozoa</taxon>
        <taxon>Annelida</taxon>
        <taxon>Polychaeta</taxon>
        <taxon>Sedentaria</taxon>
        <taxon>Canalipalpata</taxon>
        <taxon>Sabellida</taxon>
        <taxon>Siboglinidae</taxon>
        <taxon>Ridgeia</taxon>
    </lineage>
</organism>
<evidence type="ECO:0000256" key="8">
    <source>
        <dbReference type="RuleBase" id="RU000688"/>
    </source>
</evidence>
<keyword evidence="3 9" id="KW-1133">Transmembrane helix</keyword>
<proteinExistence type="inferred from homology"/>
<keyword evidence="4 8" id="KW-0297">G-protein coupled receptor</keyword>
<feature type="transmembrane region" description="Helical" evidence="9">
    <location>
        <begin position="113"/>
        <end position="132"/>
    </location>
</feature>
<evidence type="ECO:0000256" key="4">
    <source>
        <dbReference type="ARBA" id="ARBA00023040"/>
    </source>
</evidence>
<dbReference type="PANTHER" id="PTHR24243:SF230">
    <property type="entry name" value="G-PROTEIN COUPLED RECEPTORS FAMILY 1 PROFILE DOMAIN-CONTAINING PROTEIN"/>
    <property type="match status" value="1"/>
</dbReference>
<evidence type="ECO:0000256" key="7">
    <source>
        <dbReference type="ARBA" id="ARBA00023224"/>
    </source>
</evidence>
<dbReference type="GO" id="GO:0004930">
    <property type="term" value="F:G protein-coupled receptor activity"/>
    <property type="evidence" value="ECO:0007669"/>
    <property type="project" value="UniProtKB-KW"/>
</dbReference>
<comment type="subcellular location">
    <subcellularLocation>
        <location evidence="1">Membrane</location>
        <topology evidence="1">Multi-pass membrane protein</topology>
    </subcellularLocation>
</comment>
<feature type="transmembrane region" description="Helical" evidence="9">
    <location>
        <begin position="195"/>
        <end position="221"/>
    </location>
</feature>
<feature type="transmembrane region" description="Helical" evidence="9">
    <location>
        <begin position="241"/>
        <end position="257"/>
    </location>
</feature>
<evidence type="ECO:0000313" key="12">
    <source>
        <dbReference type="Proteomes" id="UP001209878"/>
    </source>
</evidence>
<keyword evidence="5 9" id="KW-0472">Membrane</keyword>
<dbReference type="Proteomes" id="UP001209878">
    <property type="component" value="Unassembled WGS sequence"/>
</dbReference>
<dbReference type="SUPFAM" id="SSF81321">
    <property type="entry name" value="Family A G protein-coupled receptor-like"/>
    <property type="match status" value="1"/>
</dbReference>
<evidence type="ECO:0000256" key="3">
    <source>
        <dbReference type="ARBA" id="ARBA00022989"/>
    </source>
</evidence>
<dbReference type="InterPro" id="IPR000276">
    <property type="entry name" value="GPCR_Rhodpsn"/>
</dbReference>
<evidence type="ECO:0000256" key="2">
    <source>
        <dbReference type="ARBA" id="ARBA00022692"/>
    </source>
</evidence>
<evidence type="ECO:0000256" key="1">
    <source>
        <dbReference type="ARBA" id="ARBA00004141"/>
    </source>
</evidence>
<comment type="caution">
    <text evidence="11">The sequence shown here is derived from an EMBL/GenBank/DDBJ whole genome shotgun (WGS) entry which is preliminary data.</text>
</comment>
<evidence type="ECO:0000313" key="11">
    <source>
        <dbReference type="EMBL" id="KAK2172825.1"/>
    </source>
</evidence>
<reference evidence="11" key="1">
    <citation type="journal article" date="2023" name="Mol. Biol. Evol.">
        <title>Third-Generation Sequencing Reveals the Adaptive Role of the Epigenome in Three Deep-Sea Polychaetes.</title>
        <authorList>
            <person name="Perez M."/>
            <person name="Aroh O."/>
            <person name="Sun Y."/>
            <person name="Lan Y."/>
            <person name="Juniper S.K."/>
            <person name="Young C.R."/>
            <person name="Angers B."/>
            <person name="Qian P.Y."/>
        </authorList>
    </citation>
    <scope>NUCLEOTIDE SEQUENCE</scope>
    <source>
        <strain evidence="11">R07B-5</strain>
    </source>
</reference>
<dbReference type="GO" id="GO:0005886">
    <property type="term" value="C:plasma membrane"/>
    <property type="evidence" value="ECO:0007669"/>
    <property type="project" value="TreeGrafter"/>
</dbReference>
<name>A0AAD9NJZ7_RIDPI</name>
<sequence length="306" mass="34444">MWLGYVRVFVFHMNGWCQTFVYVSYVTSFLSVWLVVGFTVERYVAVCHPLRRHDMCTLRRAKMVVGALVTFSLLFYSFGAWTSGLTLDGETTACVCLPRYVKFVTIMNNFDTVVTLVIPMLTIVALNTRIVCATTRFQGSPAPSKPRRQLSSLSAASAVAAAVSPTRILLSETSTERRVWSSAHSRSQAKITKMLLAVSTTFVLLNLPSHAIRVHFFVVGIVDATYRPSRELLVAQEVSTLVYYCNFAVNFFLYSLCGDNFRKALRALGTKCRYRADRRSYCQRYKMAATSTFVSNVQETLTAVEL</sequence>
<protein>
    <recommendedName>
        <fullName evidence="10">G-protein coupled receptors family 1 profile domain-containing protein</fullName>
    </recommendedName>
</protein>
<evidence type="ECO:0000259" key="10">
    <source>
        <dbReference type="PROSITE" id="PS50262"/>
    </source>
</evidence>
<keyword evidence="2 8" id="KW-0812">Transmembrane</keyword>
<dbReference type="EMBL" id="JAODUO010000926">
    <property type="protein sequence ID" value="KAK2172825.1"/>
    <property type="molecule type" value="Genomic_DNA"/>
</dbReference>
<dbReference type="Gene3D" id="1.20.1070.10">
    <property type="entry name" value="Rhodopsin 7-helix transmembrane proteins"/>
    <property type="match status" value="1"/>
</dbReference>
<dbReference type="PANTHER" id="PTHR24243">
    <property type="entry name" value="G-PROTEIN COUPLED RECEPTOR"/>
    <property type="match status" value="1"/>
</dbReference>